<dbReference type="GO" id="GO:0006357">
    <property type="term" value="P:regulation of transcription by RNA polymerase II"/>
    <property type="evidence" value="ECO:0007669"/>
    <property type="project" value="InterPro"/>
</dbReference>
<organism evidence="10 11">
    <name type="scientific">Plectosphaerella cucumerina</name>
    <dbReference type="NCBI Taxonomy" id="40658"/>
    <lineage>
        <taxon>Eukaryota</taxon>
        <taxon>Fungi</taxon>
        <taxon>Dikarya</taxon>
        <taxon>Ascomycota</taxon>
        <taxon>Pezizomycotina</taxon>
        <taxon>Sordariomycetes</taxon>
        <taxon>Hypocreomycetidae</taxon>
        <taxon>Glomerellales</taxon>
        <taxon>Plectosphaerellaceae</taxon>
        <taxon>Plectosphaerella</taxon>
    </lineage>
</organism>
<evidence type="ECO:0000256" key="4">
    <source>
        <dbReference type="ARBA" id="ARBA00023015"/>
    </source>
</evidence>
<dbReference type="GO" id="GO:0070847">
    <property type="term" value="C:core mediator complex"/>
    <property type="evidence" value="ECO:0007669"/>
    <property type="project" value="TreeGrafter"/>
</dbReference>
<evidence type="ECO:0000256" key="8">
    <source>
        <dbReference type="RuleBase" id="RU364141"/>
    </source>
</evidence>
<dbReference type="Proteomes" id="UP000813385">
    <property type="component" value="Unassembled WGS sequence"/>
</dbReference>
<evidence type="ECO:0000256" key="7">
    <source>
        <dbReference type="ARBA" id="ARBA00031257"/>
    </source>
</evidence>
<evidence type="ECO:0000256" key="6">
    <source>
        <dbReference type="ARBA" id="ARBA00023242"/>
    </source>
</evidence>
<dbReference type="InterPro" id="IPR019258">
    <property type="entry name" value="Mediator_Med4"/>
</dbReference>
<comment type="function">
    <text evidence="8">Component of the Mediator complex, a coactivator involved in the regulated transcription of nearly all RNA polymerase II-dependent genes. Mediator functions as a bridge to convey information from gene-specific regulatory proteins to the basal RNA polymerase II transcription machinery. Mediator is recruited to promoters by direct interactions with regulatory proteins and serves as a scaffold for the assembly of a functional preinitiation complex with RNA polymerase II and the general transcription factors.</text>
</comment>
<keyword evidence="8" id="KW-0010">Activator</keyword>
<keyword evidence="11" id="KW-1185">Reference proteome</keyword>
<protein>
    <recommendedName>
        <fullName evidence="3 8">Mediator of RNA polymerase II transcription subunit 4</fullName>
    </recommendedName>
    <alternativeName>
        <fullName evidence="7 8">Mediator complex subunit 4</fullName>
    </alternativeName>
</protein>
<keyword evidence="6 8" id="KW-0539">Nucleus</keyword>
<feature type="region of interest" description="Disordered" evidence="9">
    <location>
        <begin position="146"/>
        <end position="180"/>
    </location>
</feature>
<dbReference type="AlphaFoldDB" id="A0A8K0TPY1"/>
<evidence type="ECO:0000256" key="1">
    <source>
        <dbReference type="ARBA" id="ARBA00004123"/>
    </source>
</evidence>
<comment type="subunit">
    <text evidence="8">Component of the Mediator complex.</text>
</comment>
<feature type="compositionally biased region" description="Low complexity" evidence="9">
    <location>
        <begin position="305"/>
        <end position="318"/>
    </location>
</feature>
<dbReference type="PANTHER" id="PTHR13208">
    <property type="entry name" value="MEDIATOR OF RNA POLYMERASE II TRANSCRIPTION SUBUNIT 4"/>
    <property type="match status" value="1"/>
</dbReference>
<feature type="compositionally biased region" description="Low complexity" evidence="9">
    <location>
        <begin position="163"/>
        <end position="173"/>
    </location>
</feature>
<feature type="compositionally biased region" description="Polar residues" evidence="9">
    <location>
        <begin position="149"/>
        <end position="158"/>
    </location>
</feature>
<evidence type="ECO:0000256" key="9">
    <source>
        <dbReference type="SAM" id="MobiDB-lite"/>
    </source>
</evidence>
<feature type="compositionally biased region" description="Basic and acidic residues" evidence="9">
    <location>
        <begin position="294"/>
        <end position="304"/>
    </location>
</feature>
<evidence type="ECO:0000256" key="5">
    <source>
        <dbReference type="ARBA" id="ARBA00023163"/>
    </source>
</evidence>
<reference evidence="10" key="1">
    <citation type="journal article" date="2021" name="Nat. Commun.">
        <title>Genetic determinants of endophytism in the Arabidopsis root mycobiome.</title>
        <authorList>
            <person name="Mesny F."/>
            <person name="Miyauchi S."/>
            <person name="Thiergart T."/>
            <person name="Pickel B."/>
            <person name="Atanasova L."/>
            <person name="Karlsson M."/>
            <person name="Huettel B."/>
            <person name="Barry K.W."/>
            <person name="Haridas S."/>
            <person name="Chen C."/>
            <person name="Bauer D."/>
            <person name="Andreopoulos W."/>
            <person name="Pangilinan J."/>
            <person name="LaButti K."/>
            <person name="Riley R."/>
            <person name="Lipzen A."/>
            <person name="Clum A."/>
            <person name="Drula E."/>
            <person name="Henrissat B."/>
            <person name="Kohler A."/>
            <person name="Grigoriev I.V."/>
            <person name="Martin F.M."/>
            <person name="Hacquard S."/>
        </authorList>
    </citation>
    <scope>NUCLEOTIDE SEQUENCE</scope>
    <source>
        <strain evidence="10">MPI-CAGE-AT-0016</strain>
    </source>
</reference>
<evidence type="ECO:0000313" key="10">
    <source>
        <dbReference type="EMBL" id="KAH7369235.1"/>
    </source>
</evidence>
<accession>A0A8K0TPY1</accession>
<dbReference type="OrthoDB" id="1929813at2759"/>
<evidence type="ECO:0000313" key="11">
    <source>
        <dbReference type="Proteomes" id="UP000813385"/>
    </source>
</evidence>
<gene>
    <name evidence="8" type="primary">MED4</name>
    <name evidence="10" type="ORF">B0T11DRAFT_296762</name>
</gene>
<name>A0A8K0TPY1_9PEZI</name>
<dbReference type="GO" id="GO:0016592">
    <property type="term" value="C:mediator complex"/>
    <property type="evidence" value="ECO:0007669"/>
    <property type="project" value="InterPro"/>
</dbReference>
<dbReference type="Pfam" id="PF10018">
    <property type="entry name" value="Med4"/>
    <property type="match status" value="1"/>
</dbReference>
<proteinExistence type="inferred from homology"/>
<dbReference type="GO" id="GO:0003712">
    <property type="term" value="F:transcription coregulator activity"/>
    <property type="evidence" value="ECO:0007669"/>
    <property type="project" value="InterPro"/>
</dbReference>
<keyword evidence="5 8" id="KW-0804">Transcription</keyword>
<feature type="region of interest" description="Disordered" evidence="9">
    <location>
        <begin position="241"/>
        <end position="334"/>
    </location>
</feature>
<sequence length="334" mass="36351">MDTFIDARFERVEKALASLIDSVAKYHPYTKQATDLQQADRQLAEGLLTVEKHQNNHLRLQQLRATSSALDTQIRETLTTLASTRRDITTTHITGQPDGKNYPIKYSELLNYARRISKTTLPPAGVTNGLPSPTEAVPEATAAAAPVNGVQSGGTSAAPTPTPTQTQNQTPDPSGLNGVSQVSEFAPTQQTATTAETHTSLPEGLRTVLNPHHGATFVPWPDEFAIRSGALAAIQDLEERGIDPKGYDPSAIAEEARRKEEEDRAAREEAERAKQERDRKRREEWEAGAAARQAAEKERREREAASGAVAGAPAGKSAQFQFASMDMDDDDDED</sequence>
<comment type="caution">
    <text evidence="10">The sequence shown here is derived from an EMBL/GenBank/DDBJ whole genome shotgun (WGS) entry which is preliminary data.</text>
</comment>
<dbReference type="PANTHER" id="PTHR13208:SF2">
    <property type="entry name" value="MEDIATOR OF RNA POLYMERASE II TRANSCRIPTION SUBUNIT 4"/>
    <property type="match status" value="1"/>
</dbReference>
<comment type="similarity">
    <text evidence="2 8">Belongs to the Mediator complex subunit 4 family.</text>
</comment>
<feature type="compositionally biased region" description="Basic and acidic residues" evidence="9">
    <location>
        <begin position="254"/>
        <end position="285"/>
    </location>
</feature>
<keyword evidence="4 8" id="KW-0805">Transcription regulation</keyword>
<dbReference type="EMBL" id="JAGPXD010000002">
    <property type="protein sequence ID" value="KAH7369235.1"/>
    <property type="molecule type" value="Genomic_DNA"/>
</dbReference>
<evidence type="ECO:0000256" key="3">
    <source>
        <dbReference type="ARBA" id="ARBA00020629"/>
    </source>
</evidence>
<evidence type="ECO:0000256" key="2">
    <source>
        <dbReference type="ARBA" id="ARBA00009626"/>
    </source>
</evidence>
<comment type="subcellular location">
    <subcellularLocation>
        <location evidence="1 8">Nucleus</location>
    </subcellularLocation>
</comment>